<dbReference type="InterPro" id="IPR015424">
    <property type="entry name" value="PyrdxlP-dep_Trfase"/>
</dbReference>
<evidence type="ECO:0000256" key="3">
    <source>
        <dbReference type="ARBA" id="ARBA00022793"/>
    </source>
</evidence>
<evidence type="ECO:0000313" key="9">
    <source>
        <dbReference type="Proteomes" id="UP000035680"/>
    </source>
</evidence>
<dbReference type="InterPro" id="IPR015422">
    <property type="entry name" value="PyrdxlP-dep_Trfase_small"/>
</dbReference>
<feature type="chain" id="PRO_5005329380" evidence="8">
    <location>
        <begin position="22"/>
        <end position="772"/>
    </location>
</feature>
<dbReference type="PANTHER" id="PTHR11999">
    <property type="entry name" value="GROUP II PYRIDOXAL-5-PHOSPHATE DECARBOXYLASE"/>
    <property type="match status" value="1"/>
</dbReference>
<sequence length="772" mass="89528">MMTSKLIFLLLFILIIVKISSDNIFIRESLYLLALKNFSKEIVHAIYRNFDVTKGEVYEGSLCRAANYNILSNKTITSLTPIFLIVEKESKYVYCQEEGLKNYLIVYIYGRQNGTGIIRVEKLNKINFIFELDKYDYDHVEKALLIFKKLKYSIPLQYNGWKKISIPKKDRISFWRQLILPENNGKGITDNDTNTISYLKFLILISEIIIVTIITTTLISLMKGKHKRKKIELNKMISDLKKSNTLDISKNKEIIDPNDIRSYFYTIVNQVSIYIEDHINKDNNYDVTPEAKNVINFMGFEPYMGNNKINELFDELFNDIMPSISSPHHIKNFSLKPGTNISDVISSIFISYISLIGIDRIPKTILKMMEQGVYNWFGKAIGLPDIFLYDRNTFDINVTDPLFTNNGGGLIFSNNILANLHVIFGARKMKIEKMTNKHEKESNFNNKLDIQKRLIVYVNEDQLGNFESLCNSVFILCKGIPFSDKFELCQACLTKQIEEDISDGYIPFLVIASFASTTLCSYDNFNEISYVCEKFDIWFHVDASYGGFSLINSRIRKFALGIEKCNSLITCPDKFMICSPEISLLFTRNFKYIYKSVYDKEFQDPEDKWLINTEDVKKFLPLKLWFVFKIYGIEKLRERVTKLIQDTNTLKELIKKDSRLELYDFLSIGIVSFKVCGISDEDSSIKTSQLIKFINEKHQLYVTEYKVNKNIKLIQLSVIHITKTSNLIANHWGEIQNMVEEFFSSQLETPSISSPQPTQKNDTNISEDSIKQ</sequence>
<dbReference type="Proteomes" id="UP000035680">
    <property type="component" value="Unassembled WGS sequence"/>
</dbReference>
<dbReference type="AlphaFoldDB" id="A0A0K0F3Z9"/>
<dbReference type="GO" id="GO:0019752">
    <property type="term" value="P:carboxylic acid metabolic process"/>
    <property type="evidence" value="ECO:0007669"/>
    <property type="project" value="InterPro"/>
</dbReference>
<feature type="modified residue" description="N6-(pyridoxal phosphate)lysine" evidence="6">
    <location>
        <position position="574"/>
    </location>
</feature>
<keyword evidence="8" id="KW-0732">Signal</keyword>
<dbReference type="PANTHER" id="PTHR11999:SF70">
    <property type="entry name" value="MIP05841P"/>
    <property type="match status" value="1"/>
</dbReference>
<keyword evidence="9" id="KW-1185">Reference proteome</keyword>
<protein>
    <submittedName>
        <fullName evidence="10">Aromatic-L-amino-acid decarboxylase (inferred by orthology to a human protein)</fullName>
    </submittedName>
</protein>
<evidence type="ECO:0000256" key="2">
    <source>
        <dbReference type="ARBA" id="ARBA00009533"/>
    </source>
</evidence>
<evidence type="ECO:0000256" key="1">
    <source>
        <dbReference type="ARBA" id="ARBA00001933"/>
    </source>
</evidence>
<dbReference type="InterPro" id="IPR010977">
    <property type="entry name" value="Aromatic_deC"/>
</dbReference>
<keyword evidence="5" id="KW-0456">Lyase</keyword>
<feature type="signal peptide" evidence="8">
    <location>
        <begin position="1"/>
        <end position="21"/>
    </location>
</feature>
<evidence type="ECO:0000256" key="6">
    <source>
        <dbReference type="PIRSR" id="PIRSR602129-50"/>
    </source>
</evidence>
<evidence type="ECO:0000313" key="10">
    <source>
        <dbReference type="WBParaSite" id="SVE_0353400.1"/>
    </source>
</evidence>
<dbReference type="Gene3D" id="3.90.1150.10">
    <property type="entry name" value="Aspartate Aminotransferase, domain 1"/>
    <property type="match status" value="1"/>
</dbReference>
<dbReference type="Pfam" id="PF00282">
    <property type="entry name" value="Pyridoxal_deC"/>
    <property type="match status" value="1"/>
</dbReference>
<dbReference type="InterPro" id="IPR015421">
    <property type="entry name" value="PyrdxlP-dep_Trfase_major"/>
</dbReference>
<proteinExistence type="inferred from homology"/>
<keyword evidence="3" id="KW-0210">Decarboxylase</keyword>
<comment type="cofactor">
    <cofactor evidence="1 6">
        <name>pyridoxal 5'-phosphate</name>
        <dbReference type="ChEBI" id="CHEBI:597326"/>
    </cofactor>
</comment>
<comment type="similarity">
    <text evidence="2">Belongs to the group II decarboxylase family.</text>
</comment>
<reference evidence="9" key="1">
    <citation type="submission" date="2014-07" db="EMBL/GenBank/DDBJ databases">
        <authorList>
            <person name="Martin A.A"/>
            <person name="De Silva N."/>
        </authorList>
    </citation>
    <scope>NUCLEOTIDE SEQUENCE</scope>
</reference>
<dbReference type="WBParaSite" id="SVE_0353400.1">
    <property type="protein sequence ID" value="SVE_0353400.1"/>
    <property type="gene ID" value="SVE_0353400"/>
</dbReference>
<dbReference type="Gene3D" id="3.40.640.10">
    <property type="entry name" value="Type I PLP-dependent aspartate aminotransferase-like (Major domain)"/>
    <property type="match status" value="1"/>
</dbReference>
<keyword evidence="4 6" id="KW-0663">Pyridoxal phosphate</keyword>
<reference evidence="10" key="2">
    <citation type="submission" date="2015-08" db="UniProtKB">
        <authorList>
            <consortium name="WormBaseParasite"/>
        </authorList>
    </citation>
    <scope>IDENTIFICATION</scope>
</reference>
<dbReference type="PRINTS" id="PR00800">
    <property type="entry name" value="YHDCRBOXLASE"/>
</dbReference>
<feature type="region of interest" description="Disordered" evidence="7">
    <location>
        <begin position="749"/>
        <end position="772"/>
    </location>
</feature>
<evidence type="ECO:0000256" key="7">
    <source>
        <dbReference type="SAM" id="MobiDB-lite"/>
    </source>
</evidence>
<dbReference type="SUPFAM" id="SSF53383">
    <property type="entry name" value="PLP-dependent transferases"/>
    <property type="match status" value="1"/>
</dbReference>
<accession>A0A0K0F3Z9</accession>
<dbReference type="GO" id="GO:0030170">
    <property type="term" value="F:pyridoxal phosphate binding"/>
    <property type="evidence" value="ECO:0007669"/>
    <property type="project" value="InterPro"/>
</dbReference>
<organism evidence="9 10">
    <name type="scientific">Strongyloides venezuelensis</name>
    <name type="common">Threadworm</name>
    <dbReference type="NCBI Taxonomy" id="75913"/>
    <lineage>
        <taxon>Eukaryota</taxon>
        <taxon>Metazoa</taxon>
        <taxon>Ecdysozoa</taxon>
        <taxon>Nematoda</taxon>
        <taxon>Chromadorea</taxon>
        <taxon>Rhabditida</taxon>
        <taxon>Tylenchina</taxon>
        <taxon>Panagrolaimomorpha</taxon>
        <taxon>Strongyloidoidea</taxon>
        <taxon>Strongyloididae</taxon>
        <taxon>Strongyloides</taxon>
    </lineage>
</organism>
<dbReference type="GO" id="GO:0016831">
    <property type="term" value="F:carboxy-lyase activity"/>
    <property type="evidence" value="ECO:0007669"/>
    <property type="project" value="UniProtKB-KW"/>
</dbReference>
<dbReference type="GO" id="GO:0006520">
    <property type="term" value="P:amino acid metabolic process"/>
    <property type="evidence" value="ECO:0007669"/>
    <property type="project" value="InterPro"/>
</dbReference>
<dbReference type="InterPro" id="IPR002129">
    <property type="entry name" value="PyrdxlP-dep_de-COase"/>
</dbReference>
<dbReference type="GO" id="GO:0005737">
    <property type="term" value="C:cytoplasm"/>
    <property type="evidence" value="ECO:0007669"/>
    <property type="project" value="TreeGrafter"/>
</dbReference>
<name>A0A0K0F3Z9_STRVS</name>
<evidence type="ECO:0000256" key="4">
    <source>
        <dbReference type="ARBA" id="ARBA00022898"/>
    </source>
</evidence>
<evidence type="ECO:0000256" key="8">
    <source>
        <dbReference type="SAM" id="SignalP"/>
    </source>
</evidence>
<dbReference type="STRING" id="75913.A0A0K0F3Z9"/>
<evidence type="ECO:0000256" key="5">
    <source>
        <dbReference type="ARBA" id="ARBA00023239"/>
    </source>
</evidence>